<dbReference type="PANTHER" id="PTHR24006">
    <property type="entry name" value="UBIQUITIN CARBOXYL-TERMINAL HYDROLASE"/>
    <property type="match status" value="1"/>
</dbReference>
<feature type="compositionally biased region" description="Basic and acidic residues" evidence="1">
    <location>
        <begin position="313"/>
        <end position="334"/>
    </location>
</feature>
<feature type="compositionally biased region" description="Polar residues" evidence="1">
    <location>
        <begin position="1167"/>
        <end position="1178"/>
    </location>
</feature>
<dbReference type="Gene3D" id="3.90.70.10">
    <property type="entry name" value="Cysteine proteinases"/>
    <property type="match status" value="1"/>
</dbReference>
<accession>X6MKS0</accession>
<dbReference type="GO" id="GO:0005829">
    <property type="term" value="C:cytosol"/>
    <property type="evidence" value="ECO:0007669"/>
    <property type="project" value="TreeGrafter"/>
</dbReference>
<feature type="compositionally biased region" description="Low complexity" evidence="1">
    <location>
        <begin position="1553"/>
        <end position="1583"/>
    </location>
</feature>
<dbReference type="OrthoDB" id="420187at2759"/>
<dbReference type="GO" id="GO:0004843">
    <property type="term" value="F:cysteine-type deubiquitinase activity"/>
    <property type="evidence" value="ECO:0007669"/>
    <property type="project" value="InterPro"/>
</dbReference>
<feature type="compositionally biased region" description="Polar residues" evidence="1">
    <location>
        <begin position="1498"/>
        <end position="1512"/>
    </location>
</feature>
<dbReference type="GO" id="GO:0016579">
    <property type="term" value="P:protein deubiquitination"/>
    <property type="evidence" value="ECO:0007669"/>
    <property type="project" value="InterPro"/>
</dbReference>
<dbReference type="PROSITE" id="PS00973">
    <property type="entry name" value="USP_2"/>
    <property type="match status" value="1"/>
</dbReference>
<comment type="caution">
    <text evidence="3">The sequence shown here is derived from an EMBL/GenBank/DDBJ whole genome shotgun (WGS) entry which is preliminary data.</text>
</comment>
<dbReference type="InterPro" id="IPR028889">
    <property type="entry name" value="USP"/>
</dbReference>
<dbReference type="PANTHER" id="PTHR24006:SF827">
    <property type="entry name" value="UBIQUITIN CARBOXYL-TERMINAL HYDROLASE 34"/>
    <property type="match status" value="1"/>
</dbReference>
<gene>
    <name evidence="3" type="ORF">RFI_22943</name>
</gene>
<dbReference type="InterPro" id="IPR001394">
    <property type="entry name" value="Peptidase_C19_UCH"/>
</dbReference>
<feature type="region of interest" description="Disordered" evidence="1">
    <location>
        <begin position="1478"/>
        <end position="1593"/>
    </location>
</feature>
<feature type="region of interest" description="Disordered" evidence="1">
    <location>
        <begin position="1152"/>
        <end position="1179"/>
    </location>
</feature>
<organism evidence="3 4">
    <name type="scientific">Reticulomyxa filosa</name>
    <dbReference type="NCBI Taxonomy" id="46433"/>
    <lineage>
        <taxon>Eukaryota</taxon>
        <taxon>Sar</taxon>
        <taxon>Rhizaria</taxon>
        <taxon>Retaria</taxon>
        <taxon>Foraminifera</taxon>
        <taxon>Monothalamids</taxon>
        <taxon>Reticulomyxidae</taxon>
        <taxon>Reticulomyxa</taxon>
    </lineage>
</organism>
<feature type="region of interest" description="Disordered" evidence="1">
    <location>
        <begin position="252"/>
        <end position="341"/>
    </location>
</feature>
<dbReference type="InterPro" id="IPR050164">
    <property type="entry name" value="Peptidase_C19"/>
</dbReference>
<keyword evidence="4" id="KW-1185">Reference proteome</keyword>
<feature type="domain" description="USP" evidence="2">
    <location>
        <begin position="641"/>
        <end position="1051"/>
    </location>
</feature>
<dbReference type="EMBL" id="ASPP01020041">
    <property type="protein sequence ID" value="ETO14429.1"/>
    <property type="molecule type" value="Genomic_DNA"/>
</dbReference>
<dbReference type="Proteomes" id="UP000023152">
    <property type="component" value="Unassembled WGS sequence"/>
</dbReference>
<dbReference type="SUPFAM" id="SSF54001">
    <property type="entry name" value="Cysteine proteinases"/>
    <property type="match status" value="1"/>
</dbReference>
<dbReference type="PROSITE" id="PS50235">
    <property type="entry name" value="USP_3"/>
    <property type="match status" value="1"/>
</dbReference>
<proteinExistence type="predicted"/>
<sequence length="1912" mass="219096">MNQPIADGYIHPIESSYPQPPQHPKLTGFKHITELRLFNKEQLAYDYLFPLLKNPKIAPLVWDILELLPPSFGRVQGVLNLVFQANVEQFAQLLDVKDPYRMLYYLQILSAIISGEEYRPEYLLQRYRNVTHVEWIARFVNFGGFGFLCELLFNDELMTDSLASKDLGNEDDSPNNSTADVGRKIKASCLAFCIQIISMLLSMEPMFQSVIPHNDKKLAEGSILKTKQWNDNKDKLVKKTLQVSDVILQWADIPPDDIKPETPSAHDNDDDNEHEPEVKIGDPPMRSSALGNTLLLPSTGSEAAKNKSALGHDLLDDQKKADKTISKRPVESNGKEPNPLRQLELRVNRAVSILNVNQHDMGPAGANILVESMFILVGCIRTFPSYADTLFKTKDLQKWLTKLLFNHHYPNTKEQMCKALQMLSRVPLADIFFVCYKKKKKKKRNVAISIRLMNELVRVYKMSNAQQPESDEFFQLFLHVFDHVCRTYKDADTAVSAQVKGNAEEFVKVLQKYVSTEDNTDPEKADEYLVGTLKLLRLCSAHRLFKDSATVGELIQYVYADCLFNVPQHNNPGSKCKAVKSRQMAFALLHSLTTFYPDTLMSLQKLIYSDPIWFHVRPRDLKEATWKYHPTDEERFPIRYVGLKNQVPHQLFINENFTKDILEARLIEDLDEESVELIKHGILPKDSLLYQMQLLFGHLSISQKKFYDTMPLCMAFKGYDGNPMPLGEQQDVNEFCNRLFDQLEHDLNKTDHKDAIKDSFGGYLVNQMISKDDKCTHGSEREEKFLTASLTVKNKANLRESLDLYVQGDLLDGENKYFCSQCNEKILALRRVCFKTLPKYLLLHLSRFEFDFNSMARFKLNSRFEFPMELNMEKYTAEGLAHKEEIERQEKESKYPEEIATEDANEMETKDDMPADLDSNDITATATTTSTTINGNGNGNDQIPEPTQHQRQYTFTSLHPPEYYEYQLVGILVHTGSANSGHYYSYGQSSDGKWWEFNDMEVLPFDTKDIDAETYGGTHVVTVEDPQNPEHKIQKEAEKPYNAYMLVYRRKFDDSKPNAETHAMATAATVTTAYHDSSDSMTNGDLALLNVNGHKGNKKLGQDKNINFQIAEPVEKNIWKDDLEFFTNRNVFDFDYLTFVWNIVQTTLQRHVDPGQNKESAHEFSLVPTQRSDENPPSSDDLLRTIQIATSYVFEILVRSKDNTSYPTWMRQLYQLFVISQPGRRWLLYKVCTQPQWFVNIIFRCTHESIRLAFADLIVGVLLIQRQYEKHNYVEFVEKVKAEEAAVDTSSDGDDSYKESILEWPDVENASSSSGTTISSAEILNADQFCCARFITKMVRFLAMTTEYHQKYQSFFVLLKGIALLGREERQLLVGIGTIRAIIGFYLNDWFHLHFNRSVAGKDNSGKKQYKRILPPRTSELIDLLSILIRSCTTPTFPLQTDLNKLAKFQDATSQQAPSKKNSVTLKPTVSTTAITIDPVATTQPQPQSQSEFQPNSAVNAQDANGKPQQETPDLPPLIVVAPTDQTPATNTTTEPNKQDKEPIEVPASNQESSAPTSTALASTAATTATATTTTAATPPSDTAQKEDDKLKQSNPLIDEEAKYQENEVKEQSTPNLNVSSEFDFTEKEIEIISTFDRPPNTIDKNTLPISFGKTKLFHLLPKKKKYIYIHIYVYSLSASVLDEQDRSALWGGFDPNYPLEDPPLWTIPRAVDPLPSAEEFDKYQEEEKRLQQFQKEHRNVPLPPDLEEIYNRKPLSLYPRKLMKAALLGRLFSDRSGEYGDCPHENSVCNILLYWCYNNAQFADYVLDWCFKCLREEFNTQRNDFMPWLLLMERLLQQKDKFFDKTWQIWVQKMTQLLINSSQTRANGTELFMLQVMSWAQRLSLRVPEIMEFVKKVDLSAVVEKLCDFLT</sequence>
<reference evidence="3 4" key="1">
    <citation type="journal article" date="2013" name="Curr. Biol.">
        <title>The Genome of the Foraminiferan Reticulomyxa filosa.</title>
        <authorList>
            <person name="Glockner G."/>
            <person name="Hulsmann N."/>
            <person name="Schleicher M."/>
            <person name="Noegel A.A."/>
            <person name="Eichinger L."/>
            <person name="Gallinger C."/>
            <person name="Pawlowski J."/>
            <person name="Sierra R."/>
            <person name="Euteneuer U."/>
            <person name="Pillet L."/>
            <person name="Moustafa A."/>
            <person name="Platzer M."/>
            <person name="Groth M."/>
            <person name="Szafranski K."/>
            <person name="Schliwa M."/>
        </authorList>
    </citation>
    <scope>NUCLEOTIDE SEQUENCE [LARGE SCALE GENOMIC DNA]</scope>
</reference>
<evidence type="ECO:0000313" key="3">
    <source>
        <dbReference type="EMBL" id="ETO14429.1"/>
    </source>
</evidence>
<evidence type="ECO:0000259" key="2">
    <source>
        <dbReference type="PROSITE" id="PS50235"/>
    </source>
</evidence>
<feature type="compositionally biased region" description="Low complexity" evidence="1">
    <location>
        <begin position="1523"/>
        <end position="1536"/>
    </location>
</feature>
<dbReference type="Pfam" id="PF00443">
    <property type="entry name" value="UCH"/>
    <property type="match status" value="1"/>
</dbReference>
<feature type="compositionally biased region" description="Polar residues" evidence="1">
    <location>
        <begin position="289"/>
        <end position="301"/>
    </location>
</feature>
<evidence type="ECO:0000256" key="1">
    <source>
        <dbReference type="SAM" id="MobiDB-lite"/>
    </source>
</evidence>
<feature type="compositionally biased region" description="Low complexity" evidence="1">
    <location>
        <begin position="1484"/>
        <end position="1497"/>
    </location>
</feature>
<feature type="compositionally biased region" description="Basic and acidic residues" evidence="1">
    <location>
        <begin position="256"/>
        <end position="267"/>
    </location>
</feature>
<dbReference type="InterPro" id="IPR038765">
    <property type="entry name" value="Papain-like_cys_pep_sf"/>
</dbReference>
<dbReference type="GO" id="GO:0005634">
    <property type="term" value="C:nucleus"/>
    <property type="evidence" value="ECO:0007669"/>
    <property type="project" value="TreeGrafter"/>
</dbReference>
<name>X6MKS0_RETFI</name>
<evidence type="ECO:0000313" key="4">
    <source>
        <dbReference type="Proteomes" id="UP000023152"/>
    </source>
</evidence>
<dbReference type="InterPro" id="IPR018200">
    <property type="entry name" value="USP_CS"/>
</dbReference>
<protein>
    <submittedName>
        <fullName evidence="3">Ubiquitin domain-containing protein</fullName>
    </submittedName>
</protein>